<accession>A0A8H8T1J9</accession>
<dbReference type="InterPro" id="IPR019405">
    <property type="entry name" value="Lactonase_7-beta_prop"/>
</dbReference>
<reference evidence="2" key="1">
    <citation type="submission" date="2020-05" db="EMBL/GenBank/DDBJ databases">
        <title>Evolutionary and genomic comparisons of hybrid uninucleate and nonhybrid Rhizoctonia fungi.</title>
        <authorList>
            <person name="Li C."/>
            <person name="Chen X."/>
        </authorList>
    </citation>
    <scope>NUCLEOTIDE SEQUENCE</scope>
    <source>
        <strain evidence="2">AG-1 IA</strain>
    </source>
</reference>
<dbReference type="PANTHER" id="PTHR30344:SF7">
    <property type="entry name" value="DUF2415 DOMAIN-CONTAINING PROTEIN"/>
    <property type="match status" value="1"/>
</dbReference>
<evidence type="ECO:0000313" key="3">
    <source>
        <dbReference type="Proteomes" id="UP000650533"/>
    </source>
</evidence>
<evidence type="ECO:0000256" key="1">
    <source>
        <dbReference type="ARBA" id="ARBA00005564"/>
    </source>
</evidence>
<dbReference type="GO" id="GO:0017057">
    <property type="term" value="F:6-phosphogluconolactonase activity"/>
    <property type="evidence" value="ECO:0007669"/>
    <property type="project" value="TreeGrafter"/>
</dbReference>
<dbReference type="Proteomes" id="UP000650533">
    <property type="component" value="Chromosome 13"/>
</dbReference>
<protein>
    <submittedName>
        <fullName evidence="2">Lactonase, 7-bladed beta-propeller</fullName>
    </submittedName>
</protein>
<proteinExistence type="inferred from homology"/>
<comment type="similarity">
    <text evidence="1">Belongs to the cycloisomerase 2 family.</text>
</comment>
<dbReference type="EMBL" id="CP059670">
    <property type="protein sequence ID" value="QRW25434.1"/>
    <property type="molecule type" value="Genomic_DNA"/>
</dbReference>
<sequence length="322" mass="33935">MVASTAFTLLVGAYSSVITGIRFDPASTNLSVLGTSPSGNNPSWIATHPLNNSIIVATNEGNPVGGLSTFLVTDRSKGAVVRSSQATTGADPAYIVALTKPRQVVVMDYSGGSGAFIPLREDLLTLDESKAQRIKFNATPGVPNWTVQGFVEQVQGSGPRHIAVSGDILYTLNELKSTLVSQTLPPLGSYQKPKTISSLSIVPQGANSSTFGAAELILDEKRGLLYASNRNLAQVPDPRGDTIAIFSFDKSGNLKLVKQVFTGLNQIRAMSQGGEDTQYIAAGGKEGGGLVVYEKINNGQDLKERARLPAGVVAQPASFAWL</sequence>
<organism evidence="2 3">
    <name type="scientific">Rhizoctonia solani</name>
    <dbReference type="NCBI Taxonomy" id="456999"/>
    <lineage>
        <taxon>Eukaryota</taxon>
        <taxon>Fungi</taxon>
        <taxon>Dikarya</taxon>
        <taxon>Basidiomycota</taxon>
        <taxon>Agaricomycotina</taxon>
        <taxon>Agaricomycetes</taxon>
        <taxon>Cantharellales</taxon>
        <taxon>Ceratobasidiaceae</taxon>
        <taxon>Rhizoctonia</taxon>
    </lineage>
</organism>
<dbReference type="InterPro" id="IPR050282">
    <property type="entry name" value="Cycloisomerase_2"/>
</dbReference>
<dbReference type="SUPFAM" id="SSF51004">
    <property type="entry name" value="C-terminal (heme d1) domain of cytochrome cd1-nitrite reductase"/>
    <property type="match status" value="1"/>
</dbReference>
<dbReference type="Gene3D" id="2.130.10.10">
    <property type="entry name" value="YVTN repeat-like/Quinoprotein amine dehydrogenase"/>
    <property type="match status" value="2"/>
</dbReference>
<dbReference type="GeneID" id="67029662"/>
<dbReference type="KEGG" id="rsx:RhiXN_07383"/>
<dbReference type="InterPro" id="IPR015943">
    <property type="entry name" value="WD40/YVTN_repeat-like_dom_sf"/>
</dbReference>
<dbReference type="PANTHER" id="PTHR30344">
    <property type="entry name" value="6-PHOSPHOGLUCONOLACTONASE-RELATED"/>
    <property type="match status" value="1"/>
</dbReference>
<dbReference type="Pfam" id="PF10282">
    <property type="entry name" value="Lactonase"/>
    <property type="match status" value="2"/>
</dbReference>
<gene>
    <name evidence="2" type="ORF">RhiXN_07383</name>
</gene>
<dbReference type="InterPro" id="IPR011048">
    <property type="entry name" value="Haem_d1_sf"/>
</dbReference>
<evidence type="ECO:0000313" key="2">
    <source>
        <dbReference type="EMBL" id="QRW25434.1"/>
    </source>
</evidence>
<dbReference type="AlphaFoldDB" id="A0A8H8T1J9"/>
<dbReference type="RefSeq" id="XP_043185671.1">
    <property type="nucleotide sequence ID" value="XM_043327199.1"/>
</dbReference>
<name>A0A8H8T1J9_9AGAM</name>